<evidence type="ECO:0000313" key="10">
    <source>
        <dbReference type="EMBL" id="KAK1160941.1"/>
    </source>
</evidence>
<dbReference type="PANTHER" id="PTHR11036">
    <property type="entry name" value="SEMAPHORIN"/>
    <property type="match status" value="1"/>
</dbReference>
<organism evidence="10 11">
    <name type="scientific">Acipenser oxyrinchus oxyrinchus</name>
    <dbReference type="NCBI Taxonomy" id="40147"/>
    <lineage>
        <taxon>Eukaryota</taxon>
        <taxon>Metazoa</taxon>
        <taxon>Chordata</taxon>
        <taxon>Craniata</taxon>
        <taxon>Vertebrata</taxon>
        <taxon>Euteleostomi</taxon>
        <taxon>Actinopterygii</taxon>
        <taxon>Chondrostei</taxon>
        <taxon>Acipenseriformes</taxon>
        <taxon>Acipenseridae</taxon>
        <taxon>Acipenser</taxon>
    </lineage>
</organism>
<dbReference type="GO" id="GO:0030335">
    <property type="term" value="P:positive regulation of cell migration"/>
    <property type="evidence" value="ECO:0007669"/>
    <property type="project" value="TreeGrafter"/>
</dbReference>
<dbReference type="GO" id="GO:0005178">
    <property type="term" value="F:integrin binding"/>
    <property type="evidence" value="ECO:0007669"/>
    <property type="project" value="TreeGrafter"/>
</dbReference>
<dbReference type="SMART" id="SM00423">
    <property type="entry name" value="PSI"/>
    <property type="match status" value="1"/>
</dbReference>
<dbReference type="GO" id="GO:0045499">
    <property type="term" value="F:chemorepellent activity"/>
    <property type="evidence" value="ECO:0007669"/>
    <property type="project" value="TreeGrafter"/>
</dbReference>
<dbReference type="InterPro" id="IPR007110">
    <property type="entry name" value="Ig-like_dom"/>
</dbReference>
<evidence type="ECO:0000256" key="4">
    <source>
        <dbReference type="ARBA" id="ARBA00023157"/>
    </source>
</evidence>
<evidence type="ECO:0000259" key="9">
    <source>
        <dbReference type="PROSITE" id="PS51004"/>
    </source>
</evidence>
<name>A0AAD8D1Y5_ACIOX</name>
<keyword evidence="7" id="KW-1133">Transmembrane helix</keyword>
<feature type="domain" description="Sema" evidence="9">
    <location>
        <begin position="47"/>
        <end position="477"/>
    </location>
</feature>
<dbReference type="InterPro" id="IPR013783">
    <property type="entry name" value="Ig-like_fold"/>
</dbReference>
<evidence type="ECO:0000256" key="5">
    <source>
        <dbReference type="ARBA" id="ARBA00023180"/>
    </source>
</evidence>
<dbReference type="Pfam" id="PF01437">
    <property type="entry name" value="PSI"/>
    <property type="match status" value="1"/>
</dbReference>
<reference evidence="10" key="1">
    <citation type="submission" date="2022-02" db="EMBL/GenBank/DDBJ databases">
        <title>Atlantic sturgeon de novo genome assembly.</title>
        <authorList>
            <person name="Stock M."/>
            <person name="Klopp C."/>
            <person name="Guiguen Y."/>
            <person name="Cabau C."/>
            <person name="Parinello H."/>
            <person name="Santidrian Yebra-Pimentel E."/>
            <person name="Kuhl H."/>
            <person name="Dirks R.P."/>
            <person name="Guessner J."/>
            <person name="Wuertz S."/>
            <person name="Du K."/>
            <person name="Schartl M."/>
        </authorList>
    </citation>
    <scope>NUCLEOTIDE SEQUENCE</scope>
    <source>
        <strain evidence="10">STURGEONOMICS-FGT-2020</strain>
        <tissue evidence="10">Whole blood</tissue>
    </source>
</reference>
<dbReference type="GO" id="GO:0071526">
    <property type="term" value="P:semaphorin-plexin signaling pathway"/>
    <property type="evidence" value="ECO:0007669"/>
    <property type="project" value="TreeGrafter"/>
</dbReference>
<dbReference type="PANTHER" id="PTHR11036:SF80">
    <property type="entry name" value="SEMAPHORIN-7A"/>
    <property type="match status" value="1"/>
</dbReference>
<dbReference type="GO" id="GO:0050727">
    <property type="term" value="P:regulation of inflammatory response"/>
    <property type="evidence" value="ECO:0007669"/>
    <property type="project" value="TreeGrafter"/>
</dbReference>
<evidence type="ECO:0000313" key="11">
    <source>
        <dbReference type="Proteomes" id="UP001230051"/>
    </source>
</evidence>
<dbReference type="PROSITE" id="PS51004">
    <property type="entry name" value="SEMA"/>
    <property type="match status" value="1"/>
</dbReference>
<evidence type="ECO:0000256" key="7">
    <source>
        <dbReference type="SAM" id="Phobius"/>
    </source>
</evidence>
<dbReference type="InterPro" id="IPR036352">
    <property type="entry name" value="Semap_dom_sf"/>
</dbReference>
<dbReference type="Gene3D" id="2.60.40.10">
    <property type="entry name" value="Immunoglobulins"/>
    <property type="match status" value="1"/>
</dbReference>
<keyword evidence="4" id="KW-1015">Disulfide bond</keyword>
<comment type="caution">
    <text evidence="6">Lacks conserved residue(s) required for the propagation of feature annotation.</text>
</comment>
<dbReference type="FunFam" id="2.130.10.10:FF:000223">
    <property type="entry name" value="semaphorin-7A isoform X1"/>
    <property type="match status" value="1"/>
</dbReference>
<protein>
    <submittedName>
        <fullName evidence="10">Semaphorin-7A-like</fullName>
    </submittedName>
</protein>
<dbReference type="SUPFAM" id="SSF48726">
    <property type="entry name" value="Immunoglobulin"/>
    <property type="match status" value="1"/>
</dbReference>
<comment type="subcellular location">
    <subcellularLocation>
        <location evidence="1">Membrane</location>
    </subcellularLocation>
</comment>
<proteinExistence type="inferred from homology"/>
<dbReference type="EMBL" id="JAGXEW010000019">
    <property type="protein sequence ID" value="KAK1160941.1"/>
    <property type="molecule type" value="Genomic_DNA"/>
</dbReference>
<feature type="domain" description="Ig-like" evidence="8">
    <location>
        <begin position="529"/>
        <end position="621"/>
    </location>
</feature>
<dbReference type="InterPro" id="IPR015943">
    <property type="entry name" value="WD40/YVTN_repeat-like_dom_sf"/>
</dbReference>
<evidence type="ECO:0000256" key="3">
    <source>
        <dbReference type="ARBA" id="ARBA00023136"/>
    </source>
</evidence>
<dbReference type="FunFam" id="2.60.40.10:FF:001170">
    <property type="entry name" value="Sema domain, immunoglobulin domain (Ig), short basic domain, secreted, (Semaphorin) 3F"/>
    <property type="match status" value="1"/>
</dbReference>
<feature type="transmembrane region" description="Helical" evidence="7">
    <location>
        <begin position="637"/>
        <end position="658"/>
    </location>
</feature>
<dbReference type="AlphaFoldDB" id="A0AAD8D1Y5"/>
<evidence type="ECO:0000259" key="8">
    <source>
        <dbReference type="PROSITE" id="PS50835"/>
    </source>
</evidence>
<dbReference type="GO" id="GO:0030215">
    <property type="term" value="F:semaphorin receptor binding"/>
    <property type="evidence" value="ECO:0007669"/>
    <property type="project" value="InterPro"/>
</dbReference>
<evidence type="ECO:0000256" key="6">
    <source>
        <dbReference type="PROSITE-ProRule" id="PRU00352"/>
    </source>
</evidence>
<dbReference type="SUPFAM" id="SSF103575">
    <property type="entry name" value="Plexin repeat"/>
    <property type="match status" value="1"/>
</dbReference>
<dbReference type="Gene3D" id="3.30.1680.10">
    <property type="entry name" value="ligand-binding face of the semaphorins, domain 2"/>
    <property type="match status" value="1"/>
</dbReference>
<keyword evidence="5" id="KW-0325">Glycoprotein</keyword>
<dbReference type="InterPro" id="IPR036179">
    <property type="entry name" value="Ig-like_dom_sf"/>
</dbReference>
<dbReference type="PROSITE" id="PS50835">
    <property type="entry name" value="IG_LIKE"/>
    <property type="match status" value="1"/>
</dbReference>
<dbReference type="SUPFAM" id="SSF101912">
    <property type="entry name" value="Sema domain"/>
    <property type="match status" value="1"/>
</dbReference>
<dbReference type="InterPro" id="IPR002165">
    <property type="entry name" value="Plexin_repeat"/>
</dbReference>
<keyword evidence="3 7" id="KW-0472">Membrane</keyword>
<dbReference type="Gene3D" id="2.130.10.10">
    <property type="entry name" value="YVTN repeat-like/Quinoprotein amine dehydrogenase"/>
    <property type="match status" value="1"/>
</dbReference>
<evidence type="ECO:0000256" key="1">
    <source>
        <dbReference type="ARBA" id="ARBA00004370"/>
    </source>
</evidence>
<dbReference type="SMART" id="SM00630">
    <property type="entry name" value="Sema"/>
    <property type="match status" value="1"/>
</dbReference>
<sequence length="678" mass="77726">MSLQVVGGGFFASFWSFRLEKHKVVYFGRVILIWIVVVAGHCENSPRLIITKGEGINRHRFNKLQSNVVFFHLNGSPTLYVGGTDMVCSIDFDANKYMEIPFLAENKSKHSCKEESHCENVITVLHEYQDSLLVCGTNAFKPRCWNLNRNESKVTPAQCSGIGISPFCSTQNSLSLFVEGNIYAAAPLYWQGNSLQFRRISDAKVWMYEKWLDEPTFVSATWVSRKQDPENDRIYMFFREKNPDRSADADPWISRIAQVCKVDKGGPRRLFQNTWTSFLKARLVCGLPKEFLYFNRLQDLFVHHTQDWRDTRVYGLFSSSWNSTAVCIYSMDDIDRVFQESDFKGFSGNVPHPRPGTCVPDSRSLPDETINVVRTHPEMEKWVYPLHSEAAILTSDRNYTKILVDQVKGAHGNTHKVMVLATEDGWIHKVLEEDNRPFIISEIRLFNHTAHIHTMTLDHITKRLYVGYAEQIVGLDLQRCQDYDQTCEECVLARDPYCAWNHSHCVPVNQYNSLQNVEDGNTNVCSEQPKAEKLISKQFSEIPPNTYTVSLSAPYYLSCPKKSHHAKYAWEHDSKGRLECQWTKSDCLHLIKAMTEEDYGTYRCISEERGHRGTIIEYNLLAKPHGMVLPKRTDATWVVVVAVTLGLCLCLAVAFASFKGGQYHTISKHNRKPQTIVL</sequence>
<dbReference type="GO" id="GO:0001755">
    <property type="term" value="P:neural crest cell migration"/>
    <property type="evidence" value="ECO:0007669"/>
    <property type="project" value="TreeGrafter"/>
</dbReference>
<accession>A0AAD8D1Y5</accession>
<evidence type="ECO:0000256" key="2">
    <source>
        <dbReference type="ARBA" id="ARBA00009492"/>
    </source>
</evidence>
<dbReference type="InterPro" id="IPR001627">
    <property type="entry name" value="Semap_dom"/>
</dbReference>
<dbReference type="Pfam" id="PF01403">
    <property type="entry name" value="Sema"/>
    <property type="match status" value="1"/>
</dbReference>
<comment type="similarity">
    <text evidence="2">Belongs to the semaphorin family.</text>
</comment>
<keyword evidence="11" id="KW-1185">Reference proteome</keyword>
<comment type="caution">
    <text evidence="10">The sequence shown here is derived from an EMBL/GenBank/DDBJ whole genome shotgun (WGS) entry which is preliminary data.</text>
</comment>
<dbReference type="GO" id="GO:0007411">
    <property type="term" value="P:axon guidance"/>
    <property type="evidence" value="ECO:0007669"/>
    <property type="project" value="TreeGrafter"/>
</dbReference>
<dbReference type="GO" id="GO:0007229">
    <property type="term" value="P:integrin-mediated signaling pathway"/>
    <property type="evidence" value="ECO:0007669"/>
    <property type="project" value="TreeGrafter"/>
</dbReference>
<dbReference type="InterPro" id="IPR027231">
    <property type="entry name" value="Semaphorin"/>
</dbReference>
<keyword evidence="7" id="KW-0812">Transmembrane</keyword>
<gene>
    <name evidence="10" type="primary">SEMA7A</name>
    <name evidence="10" type="ORF">AOXY_G19790</name>
</gene>
<dbReference type="Proteomes" id="UP001230051">
    <property type="component" value="Unassembled WGS sequence"/>
</dbReference>
<dbReference type="InterPro" id="IPR016201">
    <property type="entry name" value="PSI"/>
</dbReference>
<dbReference type="GO" id="GO:0009897">
    <property type="term" value="C:external side of plasma membrane"/>
    <property type="evidence" value="ECO:0007669"/>
    <property type="project" value="TreeGrafter"/>
</dbReference>